<keyword evidence="2" id="KW-0238">DNA-binding</keyword>
<dbReference type="Pfam" id="PF12833">
    <property type="entry name" value="HTH_18"/>
    <property type="match status" value="1"/>
</dbReference>
<evidence type="ECO:0000256" key="3">
    <source>
        <dbReference type="ARBA" id="ARBA00023163"/>
    </source>
</evidence>
<dbReference type="InterPro" id="IPR011256">
    <property type="entry name" value="Reg_factor_effector_dom_sf"/>
</dbReference>
<dbReference type="Gene3D" id="1.10.10.60">
    <property type="entry name" value="Homeodomain-like"/>
    <property type="match status" value="2"/>
</dbReference>
<proteinExistence type="predicted"/>
<dbReference type="InterPro" id="IPR029441">
    <property type="entry name" value="Cass2"/>
</dbReference>
<name>A0A8J8MM37_9FIRM</name>
<dbReference type="InterPro" id="IPR018062">
    <property type="entry name" value="HTH_AraC-typ_CS"/>
</dbReference>
<keyword evidence="3" id="KW-0804">Transcription</keyword>
<accession>A0A8J8MM37</accession>
<dbReference type="PANTHER" id="PTHR47504">
    <property type="entry name" value="RIGHT ORIGIN-BINDING PROTEIN"/>
    <property type="match status" value="1"/>
</dbReference>
<evidence type="ECO:0000256" key="1">
    <source>
        <dbReference type="ARBA" id="ARBA00023015"/>
    </source>
</evidence>
<evidence type="ECO:0000313" key="6">
    <source>
        <dbReference type="Proteomes" id="UP000683246"/>
    </source>
</evidence>
<dbReference type="Pfam" id="PF14526">
    <property type="entry name" value="Cass2"/>
    <property type="match status" value="1"/>
</dbReference>
<protein>
    <submittedName>
        <fullName evidence="5">AraC family transcriptional regulator</fullName>
    </submittedName>
</protein>
<dbReference type="GO" id="GO:0043565">
    <property type="term" value="F:sequence-specific DNA binding"/>
    <property type="evidence" value="ECO:0007669"/>
    <property type="project" value="InterPro"/>
</dbReference>
<evidence type="ECO:0000256" key="2">
    <source>
        <dbReference type="ARBA" id="ARBA00023125"/>
    </source>
</evidence>
<dbReference type="SMART" id="SM00871">
    <property type="entry name" value="AraC_E_bind"/>
    <property type="match status" value="1"/>
</dbReference>
<dbReference type="AlphaFoldDB" id="A0A8J8MM37"/>
<sequence>MDWLTRMNHALEYIEENLTEEIDKQHIAKLACCSEFHFYRLFSFIAGISLGEYIRHRRLTKAAFEVQNSSIKILDLALKYGYESPEAFTRAFQKLHGVTPTLARNEGVALKAYPKITFHISIKGDEAMDYRIESKEGFTVYGIEEFFSTENGENLKEVPRFWEKVYDDGRYDSLIKSTNTASSKGLSLINSICDYRKTENNLFPYMLFAFMTDKSNTSGYKTVDVPASTWAIFKSKDHSSEETSIVIQDLIKRVYTEWLPTANYDKVDGYELEMYYEDLSTGKHHCETWIRVAQK</sequence>
<dbReference type="SMART" id="SM00342">
    <property type="entry name" value="HTH_ARAC"/>
    <property type="match status" value="1"/>
</dbReference>
<reference evidence="5" key="1">
    <citation type="submission" date="2020-07" db="EMBL/GenBank/DDBJ databases">
        <title>Vallitalea pronyensis genome.</title>
        <authorList>
            <person name="Postec A."/>
        </authorList>
    </citation>
    <scope>NUCLEOTIDE SEQUENCE</scope>
    <source>
        <strain evidence="5">FatNI3</strain>
    </source>
</reference>
<evidence type="ECO:0000259" key="4">
    <source>
        <dbReference type="PROSITE" id="PS01124"/>
    </source>
</evidence>
<keyword evidence="6" id="KW-1185">Reference proteome</keyword>
<dbReference type="KEGG" id="vpy:HZI73_17835"/>
<dbReference type="SUPFAM" id="SSF55136">
    <property type="entry name" value="Probable bacterial effector-binding domain"/>
    <property type="match status" value="1"/>
</dbReference>
<dbReference type="PRINTS" id="PR00032">
    <property type="entry name" value="HTHARAC"/>
</dbReference>
<dbReference type="PROSITE" id="PS00041">
    <property type="entry name" value="HTH_ARAC_FAMILY_1"/>
    <property type="match status" value="1"/>
</dbReference>
<organism evidence="5 6">
    <name type="scientific">Vallitalea pronyensis</name>
    <dbReference type="NCBI Taxonomy" id="1348613"/>
    <lineage>
        <taxon>Bacteria</taxon>
        <taxon>Bacillati</taxon>
        <taxon>Bacillota</taxon>
        <taxon>Clostridia</taxon>
        <taxon>Lachnospirales</taxon>
        <taxon>Vallitaleaceae</taxon>
        <taxon>Vallitalea</taxon>
    </lineage>
</organism>
<evidence type="ECO:0000313" key="5">
    <source>
        <dbReference type="EMBL" id="QUI24039.1"/>
    </source>
</evidence>
<dbReference type="PROSITE" id="PS01124">
    <property type="entry name" value="HTH_ARAC_FAMILY_2"/>
    <property type="match status" value="1"/>
</dbReference>
<dbReference type="InterPro" id="IPR050959">
    <property type="entry name" value="MarA-like"/>
</dbReference>
<gene>
    <name evidence="5" type="ORF">HZI73_17835</name>
</gene>
<dbReference type="EMBL" id="CP058649">
    <property type="protein sequence ID" value="QUI24039.1"/>
    <property type="molecule type" value="Genomic_DNA"/>
</dbReference>
<feature type="domain" description="HTH araC/xylS-type" evidence="4">
    <location>
        <begin position="8"/>
        <end position="106"/>
    </location>
</feature>
<dbReference type="RefSeq" id="WP_212694731.1">
    <property type="nucleotide sequence ID" value="NZ_CP058649.1"/>
</dbReference>
<dbReference type="SUPFAM" id="SSF46689">
    <property type="entry name" value="Homeodomain-like"/>
    <property type="match status" value="2"/>
</dbReference>
<dbReference type="InterPro" id="IPR020449">
    <property type="entry name" value="Tscrpt_reg_AraC-type_HTH"/>
</dbReference>
<dbReference type="Gene3D" id="3.20.80.10">
    <property type="entry name" value="Regulatory factor, effector binding domain"/>
    <property type="match status" value="1"/>
</dbReference>
<dbReference type="InterPro" id="IPR010499">
    <property type="entry name" value="AraC_E-bd"/>
</dbReference>
<dbReference type="InterPro" id="IPR009057">
    <property type="entry name" value="Homeodomain-like_sf"/>
</dbReference>
<dbReference type="Proteomes" id="UP000683246">
    <property type="component" value="Chromosome"/>
</dbReference>
<dbReference type="InterPro" id="IPR018060">
    <property type="entry name" value="HTH_AraC"/>
</dbReference>
<keyword evidence="1" id="KW-0805">Transcription regulation</keyword>
<dbReference type="PANTHER" id="PTHR47504:SF5">
    <property type="entry name" value="RIGHT ORIGIN-BINDING PROTEIN"/>
    <property type="match status" value="1"/>
</dbReference>
<dbReference type="GO" id="GO:0003700">
    <property type="term" value="F:DNA-binding transcription factor activity"/>
    <property type="evidence" value="ECO:0007669"/>
    <property type="project" value="InterPro"/>
</dbReference>